<feature type="domain" description="CBS" evidence="3">
    <location>
        <begin position="96"/>
        <end position="156"/>
    </location>
</feature>
<evidence type="ECO:0000313" key="4">
    <source>
        <dbReference type="EMBL" id="RZS99071.1"/>
    </source>
</evidence>
<evidence type="ECO:0000256" key="1">
    <source>
        <dbReference type="ARBA" id="ARBA00022737"/>
    </source>
</evidence>
<gene>
    <name evidence="4" type="ORF">EV197_0275</name>
</gene>
<name>A0A4Q7PF43_9FLAO</name>
<dbReference type="PROSITE" id="PS51371">
    <property type="entry name" value="CBS"/>
    <property type="match status" value="2"/>
</dbReference>
<keyword evidence="5" id="KW-1185">Reference proteome</keyword>
<dbReference type="EMBL" id="SGXE01000001">
    <property type="protein sequence ID" value="RZS99071.1"/>
    <property type="molecule type" value="Genomic_DNA"/>
</dbReference>
<sequence length="156" mass="17800">MGIISFQGARSKTKKEHEAPIKVSDYMSRKLITFKPHQSVMEVIESLVKHKISGGPVVGENQELLGIISEGDCIKQLNESRYYNMPIQDATVEKFMVRNVETIDGNLNIFDAANKFLETKRRRFPILEDGKLVGQISQKDVMKAALKLNSQYWRDL</sequence>
<proteinExistence type="predicted"/>
<dbReference type="Gene3D" id="3.10.580.10">
    <property type="entry name" value="CBS-domain"/>
    <property type="match status" value="1"/>
</dbReference>
<dbReference type="CDD" id="cd04629">
    <property type="entry name" value="CBS_pair_bac"/>
    <property type="match status" value="1"/>
</dbReference>
<keyword evidence="2" id="KW-0129">CBS domain</keyword>
<dbReference type="OrthoDB" id="9790355at2"/>
<comment type="caution">
    <text evidence="4">The sequence shown here is derived from an EMBL/GenBank/DDBJ whole genome shotgun (WGS) entry which is preliminary data.</text>
</comment>
<dbReference type="Pfam" id="PF00571">
    <property type="entry name" value="CBS"/>
    <property type="match status" value="2"/>
</dbReference>
<protein>
    <submittedName>
        <fullName evidence="4">CBS domain protein</fullName>
    </submittedName>
</protein>
<dbReference type="SUPFAM" id="SSF54631">
    <property type="entry name" value="CBS-domain pair"/>
    <property type="match status" value="1"/>
</dbReference>
<dbReference type="InterPro" id="IPR051462">
    <property type="entry name" value="CBS_domain-containing"/>
</dbReference>
<dbReference type="SMART" id="SM00116">
    <property type="entry name" value="CBS"/>
    <property type="match status" value="2"/>
</dbReference>
<dbReference type="PANTHER" id="PTHR48108">
    <property type="entry name" value="CBS DOMAIN-CONTAINING PROTEIN CBSX2, CHLOROPLASTIC"/>
    <property type="match status" value="1"/>
</dbReference>
<evidence type="ECO:0000259" key="3">
    <source>
        <dbReference type="PROSITE" id="PS51371"/>
    </source>
</evidence>
<evidence type="ECO:0000256" key="2">
    <source>
        <dbReference type="PROSITE-ProRule" id="PRU00703"/>
    </source>
</evidence>
<dbReference type="InterPro" id="IPR046342">
    <property type="entry name" value="CBS_dom_sf"/>
</dbReference>
<dbReference type="Proteomes" id="UP000292262">
    <property type="component" value="Unassembled WGS sequence"/>
</dbReference>
<dbReference type="InterPro" id="IPR000644">
    <property type="entry name" value="CBS_dom"/>
</dbReference>
<keyword evidence="1" id="KW-0677">Repeat</keyword>
<reference evidence="4 5" key="1">
    <citation type="submission" date="2019-02" db="EMBL/GenBank/DDBJ databases">
        <title>Genomic Encyclopedia of Type Strains, Phase IV (KMG-IV): sequencing the most valuable type-strain genomes for metagenomic binning, comparative biology and taxonomic classification.</title>
        <authorList>
            <person name="Goeker M."/>
        </authorList>
    </citation>
    <scope>NUCLEOTIDE SEQUENCE [LARGE SCALE GENOMIC DNA]</scope>
    <source>
        <strain evidence="4 5">DSM 17196</strain>
    </source>
</reference>
<dbReference type="PANTHER" id="PTHR48108:SF26">
    <property type="entry name" value="CBS DOMAIN-CONTAINING PROTEIN DDB_G0289609"/>
    <property type="match status" value="1"/>
</dbReference>
<dbReference type="AlphaFoldDB" id="A0A4Q7PF43"/>
<organism evidence="4 5">
    <name type="scientific">Aquimarina brevivitae</name>
    <dbReference type="NCBI Taxonomy" id="323412"/>
    <lineage>
        <taxon>Bacteria</taxon>
        <taxon>Pseudomonadati</taxon>
        <taxon>Bacteroidota</taxon>
        <taxon>Flavobacteriia</taxon>
        <taxon>Flavobacteriales</taxon>
        <taxon>Flavobacteriaceae</taxon>
        <taxon>Aquimarina</taxon>
    </lineage>
</organism>
<evidence type="ECO:0000313" key="5">
    <source>
        <dbReference type="Proteomes" id="UP000292262"/>
    </source>
</evidence>
<dbReference type="InterPro" id="IPR044729">
    <property type="entry name" value="CBS_bac"/>
</dbReference>
<dbReference type="RefSeq" id="WP_130284935.1">
    <property type="nucleotide sequence ID" value="NZ_SGXE01000001.1"/>
</dbReference>
<accession>A0A4Q7PF43</accession>
<feature type="domain" description="CBS" evidence="3">
    <location>
        <begin position="27"/>
        <end position="87"/>
    </location>
</feature>